<keyword evidence="1" id="KW-0472">Membrane</keyword>
<reference evidence="2 3" key="1">
    <citation type="submission" date="2019-11" db="EMBL/GenBank/DDBJ databases">
        <authorList>
            <person name="Holert J."/>
        </authorList>
    </citation>
    <scope>NUCLEOTIDE SEQUENCE [LARGE SCALE GENOMIC DNA]</scope>
    <source>
        <strain evidence="2">BC8_1</strain>
    </source>
</reference>
<keyword evidence="1" id="KW-1133">Transmembrane helix</keyword>
<dbReference type="OrthoDB" id="4545310at2"/>
<evidence type="ECO:0000256" key="1">
    <source>
        <dbReference type="SAM" id="Phobius"/>
    </source>
</evidence>
<dbReference type="RefSeq" id="WP_159231232.1">
    <property type="nucleotide sequence ID" value="NZ_CACSIP010000021.1"/>
</dbReference>
<organism evidence="2 3">
    <name type="scientific">Mycolicibacterium vanbaalenii</name>
    <name type="common">Mycobacterium vanbaalenii</name>
    <dbReference type="NCBI Taxonomy" id="110539"/>
    <lineage>
        <taxon>Bacteria</taxon>
        <taxon>Bacillati</taxon>
        <taxon>Actinomycetota</taxon>
        <taxon>Actinomycetes</taxon>
        <taxon>Mycobacteriales</taxon>
        <taxon>Mycobacteriaceae</taxon>
        <taxon>Mycolicibacterium</taxon>
    </lineage>
</organism>
<dbReference type="Pfam" id="PF12642">
    <property type="entry name" value="TpcC"/>
    <property type="match status" value="1"/>
</dbReference>
<dbReference type="InterPro" id="IPR024735">
    <property type="entry name" value="TcpC"/>
</dbReference>
<evidence type="ECO:0008006" key="4">
    <source>
        <dbReference type="Google" id="ProtNLM"/>
    </source>
</evidence>
<name>A0A5S9QUQ7_MYCVN</name>
<feature type="transmembrane region" description="Helical" evidence="1">
    <location>
        <begin position="21"/>
        <end position="42"/>
    </location>
</feature>
<dbReference type="AlphaFoldDB" id="A0A5S9QUQ7"/>
<gene>
    <name evidence="2" type="ORF">AELLOGFF_04588</name>
</gene>
<protein>
    <recommendedName>
        <fullName evidence="4">Conjugative transposon protein TcpC</fullName>
    </recommendedName>
</protein>
<keyword evidence="1" id="KW-0812">Transmembrane</keyword>
<dbReference type="Proteomes" id="UP000430146">
    <property type="component" value="Unassembled WGS sequence"/>
</dbReference>
<evidence type="ECO:0000313" key="2">
    <source>
        <dbReference type="EMBL" id="CAA0123259.1"/>
    </source>
</evidence>
<sequence length="305" mass="31767">MQLTNTWRRRLTTTGLGSAKVVVAILVICSVISGASTVWRWVFPADATPVAVTVRSVGNQTALVESYAIDCVTVLLTASTSRAAEVARCFPDSTDMALPTTSPLIVSAQAASATLVGQTAPDVETYGVIVSVTEQSYTNAPPVRSYYQLPVSVYAGSAPRAMAKPARRDPPPPGVDVSLDYPVTITNDAALAAVISGFFTCYLTDANGIERFVTVDSGLGPLRAYSAATVSSIRAQAQVPEAPAEGAQLRVWVTVSARAADYTATPLEYPLTLRATGGAWSVAGIDAVPAIDPDAPPAPVGARPR</sequence>
<proteinExistence type="predicted"/>
<evidence type="ECO:0000313" key="3">
    <source>
        <dbReference type="Proteomes" id="UP000430146"/>
    </source>
</evidence>
<dbReference type="EMBL" id="CACSIP010000021">
    <property type="protein sequence ID" value="CAA0123259.1"/>
    <property type="molecule type" value="Genomic_DNA"/>
</dbReference>
<keyword evidence="3" id="KW-1185">Reference proteome</keyword>
<accession>A0A5S9QUQ7</accession>